<evidence type="ECO:0000313" key="2">
    <source>
        <dbReference type="EMBL" id="WXK38844.1"/>
    </source>
</evidence>
<proteinExistence type="predicted"/>
<dbReference type="RefSeq" id="WP_338911455.1">
    <property type="nucleotide sequence ID" value="NZ_CP062176.1"/>
</dbReference>
<reference evidence="2 3" key="1">
    <citation type="submission" date="2020-09" db="EMBL/GenBank/DDBJ databases">
        <title>Genome sequences of Mycetohabitans spp.</title>
        <authorList>
            <person name="Carter M.E."/>
            <person name="Carpenter S.C.D."/>
            <person name="Bogdanove A.J."/>
        </authorList>
    </citation>
    <scope>NUCLEOTIDE SEQUENCE [LARGE SCALE GENOMIC DNA]</scope>
    <source>
        <strain evidence="2 3">B12</strain>
    </source>
</reference>
<dbReference type="EMBL" id="CP062176">
    <property type="protein sequence ID" value="WXK38844.1"/>
    <property type="molecule type" value="Genomic_DNA"/>
</dbReference>
<evidence type="ECO:0000313" key="3">
    <source>
        <dbReference type="Proteomes" id="UP001493153"/>
    </source>
</evidence>
<feature type="region of interest" description="Disordered" evidence="1">
    <location>
        <begin position="223"/>
        <end position="348"/>
    </location>
</feature>
<protein>
    <submittedName>
        <fullName evidence="2">Uncharacterized protein</fullName>
    </submittedName>
</protein>
<sequence length="348" mass="37663">MYNHRVEILPGSAALLPQWLNERSFASTPCPSMSCASNGPLAALKTLPRPKSTRIQPPGGRLAAFGSRGALVKGNQTFPAASGVHGPQPTVRQSALDAGEHPSARWMSSFPQMLRRASTSFSTVPLARCKAIAAAVARMFRGFFIPKAASAWEGQTTSQMNVPAQGVIAPFPKDGRADGPNGPFQSFGVPVWKGDTASLDEDEPFPSLRQPDPAKMLLCSSFAPPKQRSEKVDLPQARVPDDASKEQWKMSMLRPQQGEDVFAKTPPAPPSSTLKHPPVKKPLGQRSKHASPPHASLPDDASKEQGKSRVLPPQERSVPVHRPLTETRRNVYQPQLAPNIFSVDQETD</sequence>
<organism evidence="2 3">
    <name type="scientific">Mycetohabitans rhizoxinica</name>
    <dbReference type="NCBI Taxonomy" id="412963"/>
    <lineage>
        <taxon>Bacteria</taxon>
        <taxon>Pseudomonadati</taxon>
        <taxon>Pseudomonadota</taxon>
        <taxon>Betaproteobacteria</taxon>
        <taxon>Burkholderiales</taxon>
        <taxon>Burkholderiaceae</taxon>
        <taxon>Mycetohabitans</taxon>
    </lineage>
</organism>
<feature type="compositionally biased region" description="Basic and acidic residues" evidence="1">
    <location>
        <begin position="227"/>
        <end position="248"/>
    </location>
</feature>
<name>A0ABZ2PUS2_9BURK</name>
<dbReference type="Proteomes" id="UP001493153">
    <property type="component" value="Chromosome"/>
</dbReference>
<accession>A0ABZ2PUS2</accession>
<gene>
    <name evidence="2" type="ORF">IHE29_05950</name>
</gene>
<keyword evidence="3" id="KW-1185">Reference proteome</keyword>
<evidence type="ECO:0000256" key="1">
    <source>
        <dbReference type="SAM" id="MobiDB-lite"/>
    </source>
</evidence>